<dbReference type="PANTHER" id="PTHR31272:SF4">
    <property type="entry name" value="CYTOCHROME C-TYPE BIOGENESIS PROTEIN HI_1454-RELATED"/>
    <property type="match status" value="1"/>
</dbReference>
<feature type="transmembrane region" description="Helical" evidence="6">
    <location>
        <begin position="12"/>
        <end position="34"/>
    </location>
</feature>
<feature type="transmembrane region" description="Helical" evidence="6">
    <location>
        <begin position="109"/>
        <end position="128"/>
    </location>
</feature>
<dbReference type="GO" id="GO:0016020">
    <property type="term" value="C:membrane"/>
    <property type="evidence" value="ECO:0007669"/>
    <property type="project" value="UniProtKB-SubCell"/>
</dbReference>
<evidence type="ECO:0000256" key="5">
    <source>
        <dbReference type="ARBA" id="ARBA00023136"/>
    </source>
</evidence>
<keyword evidence="5 6" id="KW-0472">Membrane</keyword>
<feature type="transmembrane region" description="Helical" evidence="6">
    <location>
        <begin position="40"/>
        <end position="58"/>
    </location>
</feature>
<evidence type="ECO:0000256" key="4">
    <source>
        <dbReference type="ARBA" id="ARBA00022989"/>
    </source>
</evidence>
<comment type="similarity">
    <text evidence="2">Belongs to the DsbD family.</text>
</comment>
<dbReference type="InterPro" id="IPR051790">
    <property type="entry name" value="Cytochrome_c-biogenesis_DsbD"/>
</dbReference>
<protein>
    <submittedName>
        <fullName evidence="8">Cytochrome c-type biogenesis protein</fullName>
    </submittedName>
</protein>
<gene>
    <name evidence="8" type="ORF">BKA03_002506</name>
</gene>
<accession>A0A7Y9ZBL6</accession>
<dbReference type="PANTHER" id="PTHR31272">
    <property type="entry name" value="CYTOCHROME C-TYPE BIOGENESIS PROTEIN HI_1454-RELATED"/>
    <property type="match status" value="1"/>
</dbReference>
<evidence type="ECO:0000313" key="9">
    <source>
        <dbReference type="Proteomes" id="UP000547973"/>
    </source>
</evidence>
<dbReference type="GO" id="GO:0017004">
    <property type="term" value="P:cytochrome complex assembly"/>
    <property type="evidence" value="ECO:0007669"/>
    <property type="project" value="InterPro"/>
</dbReference>
<name>A0A7Y9ZBL6_9MICO</name>
<keyword evidence="4 6" id="KW-1133">Transmembrane helix</keyword>
<reference evidence="8 9" key="1">
    <citation type="submission" date="2020-07" db="EMBL/GenBank/DDBJ databases">
        <title>Sequencing the genomes of 1000 actinobacteria strains.</title>
        <authorList>
            <person name="Klenk H.-P."/>
        </authorList>
    </citation>
    <scope>NUCLEOTIDE SEQUENCE [LARGE SCALE GENOMIC DNA]</scope>
    <source>
        <strain evidence="8 9">DSM 19970</strain>
    </source>
</reference>
<proteinExistence type="inferred from homology"/>
<feature type="transmembrane region" description="Helical" evidence="6">
    <location>
        <begin position="180"/>
        <end position="202"/>
    </location>
</feature>
<feature type="domain" description="Cytochrome C biogenesis protein transmembrane" evidence="7">
    <location>
        <begin position="20"/>
        <end position="201"/>
    </location>
</feature>
<evidence type="ECO:0000256" key="2">
    <source>
        <dbReference type="ARBA" id="ARBA00006143"/>
    </source>
</evidence>
<dbReference type="Pfam" id="PF02683">
    <property type="entry name" value="DsbD_TM"/>
    <property type="match status" value="1"/>
</dbReference>
<evidence type="ECO:0000313" key="8">
    <source>
        <dbReference type="EMBL" id="NYI42387.1"/>
    </source>
</evidence>
<evidence type="ECO:0000256" key="1">
    <source>
        <dbReference type="ARBA" id="ARBA00004141"/>
    </source>
</evidence>
<comment type="caution">
    <text evidence="8">The sequence shown here is derived from an EMBL/GenBank/DDBJ whole genome shotgun (WGS) entry which is preliminary data.</text>
</comment>
<dbReference type="Proteomes" id="UP000547973">
    <property type="component" value="Unassembled WGS sequence"/>
</dbReference>
<evidence type="ECO:0000259" key="7">
    <source>
        <dbReference type="Pfam" id="PF02683"/>
    </source>
</evidence>
<keyword evidence="9" id="KW-1185">Reference proteome</keyword>
<evidence type="ECO:0000256" key="3">
    <source>
        <dbReference type="ARBA" id="ARBA00022692"/>
    </source>
</evidence>
<dbReference type="InterPro" id="IPR003834">
    <property type="entry name" value="Cyt_c_assmbl_TM_dom"/>
</dbReference>
<feature type="transmembrane region" description="Helical" evidence="6">
    <location>
        <begin position="223"/>
        <end position="242"/>
    </location>
</feature>
<organism evidence="8 9">
    <name type="scientific">Demequina lutea</name>
    <dbReference type="NCBI Taxonomy" id="431489"/>
    <lineage>
        <taxon>Bacteria</taxon>
        <taxon>Bacillati</taxon>
        <taxon>Actinomycetota</taxon>
        <taxon>Actinomycetes</taxon>
        <taxon>Micrococcales</taxon>
        <taxon>Demequinaceae</taxon>
        <taxon>Demequina</taxon>
    </lineage>
</organism>
<keyword evidence="3 6" id="KW-0812">Transmembrane</keyword>
<comment type="subcellular location">
    <subcellularLocation>
        <location evidence="1">Membrane</location>
        <topology evidence="1">Multi-pass membrane protein</topology>
    </subcellularLocation>
</comment>
<evidence type="ECO:0000256" key="6">
    <source>
        <dbReference type="SAM" id="Phobius"/>
    </source>
</evidence>
<dbReference type="EMBL" id="JACBZO010000001">
    <property type="protein sequence ID" value="NYI42387.1"/>
    <property type="molecule type" value="Genomic_DNA"/>
</dbReference>
<dbReference type="AlphaFoldDB" id="A0A7Y9ZBL6"/>
<sequence length="257" mass="26750">MIQGLGGTFADTVLSGSLLAAIPVALLAGLISFVSPCVVPLVPGYLGYVSGMAGAGAVGGSTRRASRPRLVLGVAMFVAGFTAVFVVLGVAFASLGARVGGQLDTITRLLGVLVVVMGFVFLGSVPFMQRERRVHVSPKAGMWGAPLLGVVFGLGWTPCIGPTLAAVLTLSLSEATATRGVILAVVYSLGLGIPFLVLALWIERSRAILGWLRRHRLALMRTGGAVLVVLGLLLVTGLWGQITTQMQQWIDGFWVAV</sequence>
<feature type="transmembrane region" description="Helical" evidence="6">
    <location>
        <begin position="70"/>
        <end position="97"/>
    </location>
</feature>
<feature type="transmembrane region" description="Helical" evidence="6">
    <location>
        <begin position="140"/>
        <end position="168"/>
    </location>
</feature>